<dbReference type="EMBL" id="BTSX01000005">
    <property type="protein sequence ID" value="GMT01396.1"/>
    <property type="molecule type" value="Genomic_DNA"/>
</dbReference>
<protein>
    <submittedName>
        <fullName evidence="2">Uncharacterized protein</fullName>
    </submittedName>
</protein>
<dbReference type="Proteomes" id="UP001432027">
    <property type="component" value="Unassembled WGS sequence"/>
</dbReference>
<gene>
    <name evidence="2" type="ORF">PENTCL1PPCAC_23570</name>
</gene>
<feature type="non-terminal residue" evidence="2">
    <location>
        <position position="61"/>
    </location>
</feature>
<organism evidence="2 3">
    <name type="scientific">Pristionchus entomophagus</name>
    <dbReference type="NCBI Taxonomy" id="358040"/>
    <lineage>
        <taxon>Eukaryota</taxon>
        <taxon>Metazoa</taxon>
        <taxon>Ecdysozoa</taxon>
        <taxon>Nematoda</taxon>
        <taxon>Chromadorea</taxon>
        <taxon>Rhabditida</taxon>
        <taxon>Rhabditina</taxon>
        <taxon>Diplogasteromorpha</taxon>
        <taxon>Diplogasteroidea</taxon>
        <taxon>Neodiplogasteridae</taxon>
        <taxon>Pristionchus</taxon>
    </lineage>
</organism>
<dbReference type="AlphaFoldDB" id="A0AAV5U3F9"/>
<reference evidence="2" key="1">
    <citation type="submission" date="2023-10" db="EMBL/GenBank/DDBJ databases">
        <title>Genome assembly of Pristionchus species.</title>
        <authorList>
            <person name="Yoshida K."/>
            <person name="Sommer R.J."/>
        </authorList>
    </citation>
    <scope>NUCLEOTIDE SEQUENCE</scope>
    <source>
        <strain evidence="2">RS0144</strain>
    </source>
</reference>
<feature type="compositionally biased region" description="Basic and acidic residues" evidence="1">
    <location>
        <begin position="7"/>
        <end position="27"/>
    </location>
</feature>
<evidence type="ECO:0000313" key="2">
    <source>
        <dbReference type="EMBL" id="GMT01396.1"/>
    </source>
</evidence>
<feature type="region of interest" description="Disordered" evidence="1">
    <location>
        <begin position="1"/>
        <end position="61"/>
    </location>
</feature>
<evidence type="ECO:0000256" key="1">
    <source>
        <dbReference type="SAM" id="MobiDB-lite"/>
    </source>
</evidence>
<proteinExistence type="predicted"/>
<name>A0AAV5U3F9_9BILA</name>
<evidence type="ECO:0000313" key="3">
    <source>
        <dbReference type="Proteomes" id="UP001432027"/>
    </source>
</evidence>
<comment type="caution">
    <text evidence="2">The sequence shown here is derived from an EMBL/GenBank/DDBJ whole genome shotgun (WGS) entry which is preliminary data.</text>
</comment>
<accession>A0AAV5U3F9</accession>
<sequence length="61" mass="6822">MPEIVDESEKKERGDHSSIDSEREAESNHIQNRSRGGDALNASATVDHSRRTPVHLGDRKI</sequence>
<keyword evidence="3" id="KW-1185">Reference proteome</keyword>